<comment type="caution">
    <text evidence="5">Lacks conserved residue(s) required for the propagation of feature annotation.</text>
</comment>
<dbReference type="AlphaFoldDB" id="A0A1F6V7J8"/>
<dbReference type="GO" id="GO:0050567">
    <property type="term" value="F:glutaminyl-tRNA synthase (glutamine-hydrolyzing) activity"/>
    <property type="evidence" value="ECO:0007669"/>
    <property type="project" value="UniProtKB-UniRule"/>
</dbReference>
<comment type="catalytic activity">
    <reaction evidence="5">
        <text>L-glutamyl-tRNA(Gln) + L-glutamine + ATP + H2O = L-glutaminyl-tRNA(Gln) + L-glutamate + ADP + phosphate + H(+)</text>
        <dbReference type="Rhea" id="RHEA:17521"/>
        <dbReference type="Rhea" id="RHEA-COMP:9681"/>
        <dbReference type="Rhea" id="RHEA-COMP:9684"/>
        <dbReference type="ChEBI" id="CHEBI:15377"/>
        <dbReference type="ChEBI" id="CHEBI:15378"/>
        <dbReference type="ChEBI" id="CHEBI:29985"/>
        <dbReference type="ChEBI" id="CHEBI:30616"/>
        <dbReference type="ChEBI" id="CHEBI:43474"/>
        <dbReference type="ChEBI" id="CHEBI:58359"/>
        <dbReference type="ChEBI" id="CHEBI:78520"/>
        <dbReference type="ChEBI" id="CHEBI:78521"/>
        <dbReference type="ChEBI" id="CHEBI:456216"/>
        <dbReference type="EC" id="6.3.5.7"/>
    </reaction>
</comment>
<evidence type="ECO:0000313" key="7">
    <source>
        <dbReference type="EMBL" id="OGI65552.1"/>
    </source>
</evidence>
<keyword evidence="1 5" id="KW-0436">Ligase</keyword>
<comment type="function">
    <text evidence="5">Allows the formation of correctly charged Gln-tRNA(Gln) through the transamidation of misacylated Glu-tRNA(Gln) in organisms which lack glutaminyl-tRNA synthetase. The reaction takes place in the presence of glutamine and ATP through an activated gamma-phospho-Glu-tRNA(Gln).</text>
</comment>
<proteinExistence type="inferred from homology"/>
<dbReference type="GO" id="GO:0005524">
    <property type="term" value="F:ATP binding"/>
    <property type="evidence" value="ECO:0007669"/>
    <property type="project" value="UniProtKB-KW"/>
</dbReference>
<dbReference type="GO" id="GO:0030956">
    <property type="term" value="C:glutamyl-tRNA(Gln) amidotransferase complex"/>
    <property type="evidence" value="ECO:0007669"/>
    <property type="project" value="InterPro"/>
</dbReference>
<comment type="similarity">
    <text evidence="5">Belongs to the amidase family. GatA subfamily.</text>
</comment>
<dbReference type="GO" id="GO:0006412">
    <property type="term" value="P:translation"/>
    <property type="evidence" value="ECO:0007669"/>
    <property type="project" value="UniProtKB-UniRule"/>
</dbReference>
<dbReference type="InterPro" id="IPR036928">
    <property type="entry name" value="AS_sf"/>
</dbReference>
<dbReference type="PANTHER" id="PTHR11895">
    <property type="entry name" value="TRANSAMIDASE"/>
    <property type="match status" value="1"/>
</dbReference>
<dbReference type="PANTHER" id="PTHR11895:SF151">
    <property type="entry name" value="GLUTAMYL-TRNA(GLN) AMIDOTRANSFERASE SUBUNIT A"/>
    <property type="match status" value="1"/>
</dbReference>
<dbReference type="Pfam" id="PF01425">
    <property type="entry name" value="Amidase"/>
    <property type="match status" value="1"/>
</dbReference>
<evidence type="ECO:0000259" key="6">
    <source>
        <dbReference type="Pfam" id="PF01425"/>
    </source>
</evidence>
<accession>A0A1F6V7J8</accession>
<comment type="subunit">
    <text evidence="5">Heterotrimer of A, B and C subunits.</text>
</comment>
<keyword evidence="2 5" id="KW-0547">Nucleotide-binding</keyword>
<evidence type="ECO:0000313" key="8">
    <source>
        <dbReference type="Proteomes" id="UP000177370"/>
    </source>
</evidence>
<feature type="domain" description="Amidase" evidence="6">
    <location>
        <begin position="27"/>
        <end position="461"/>
    </location>
</feature>
<keyword evidence="3 5" id="KW-0067">ATP-binding</keyword>
<keyword evidence="4 5" id="KW-0648">Protein biosynthesis</keyword>
<dbReference type="EMBL" id="MFTP01000017">
    <property type="protein sequence ID" value="OGI65552.1"/>
    <property type="molecule type" value="Genomic_DNA"/>
</dbReference>
<organism evidence="7 8">
    <name type="scientific">Candidatus Nomurabacteria bacterium RIFCSPHIGHO2_01_FULL_40_24b</name>
    <dbReference type="NCBI Taxonomy" id="1801739"/>
    <lineage>
        <taxon>Bacteria</taxon>
        <taxon>Candidatus Nomuraibacteriota</taxon>
    </lineage>
</organism>
<reference evidence="7 8" key="1">
    <citation type="journal article" date="2016" name="Nat. Commun.">
        <title>Thousands of microbial genomes shed light on interconnected biogeochemical processes in an aquifer system.</title>
        <authorList>
            <person name="Anantharaman K."/>
            <person name="Brown C.T."/>
            <person name="Hug L.A."/>
            <person name="Sharon I."/>
            <person name="Castelle C.J."/>
            <person name="Probst A.J."/>
            <person name="Thomas B.C."/>
            <person name="Singh A."/>
            <person name="Wilkins M.J."/>
            <person name="Karaoz U."/>
            <person name="Brodie E.L."/>
            <person name="Williams K.H."/>
            <person name="Hubbard S.S."/>
            <person name="Banfield J.F."/>
        </authorList>
    </citation>
    <scope>NUCLEOTIDE SEQUENCE [LARGE SCALE GENOMIC DNA]</scope>
</reference>
<dbReference type="NCBIfam" id="TIGR00132">
    <property type="entry name" value="gatA"/>
    <property type="match status" value="1"/>
</dbReference>
<protein>
    <recommendedName>
        <fullName evidence="5">Glutamyl-tRNA(Gln) amidotransferase subunit A</fullName>
        <shortName evidence="5">Glu-ADT subunit A</shortName>
        <ecNumber evidence="5">6.3.5.7</ecNumber>
    </recommendedName>
</protein>
<dbReference type="EC" id="6.3.5.7" evidence="5"/>
<gene>
    <name evidence="5" type="primary">gatA</name>
    <name evidence="7" type="ORF">A2647_03720</name>
</gene>
<dbReference type="InterPro" id="IPR004412">
    <property type="entry name" value="GatA"/>
</dbReference>
<feature type="active site" description="Acyl-ester intermediate" evidence="5">
    <location>
        <position position="178"/>
    </location>
</feature>
<feature type="active site" description="Charge relay system" evidence="5">
    <location>
        <position position="79"/>
    </location>
</feature>
<dbReference type="SUPFAM" id="SSF75304">
    <property type="entry name" value="Amidase signature (AS) enzymes"/>
    <property type="match status" value="1"/>
</dbReference>
<evidence type="ECO:0000256" key="5">
    <source>
        <dbReference type="HAMAP-Rule" id="MF_00120"/>
    </source>
</evidence>
<dbReference type="HAMAP" id="MF_00120">
    <property type="entry name" value="GatA"/>
    <property type="match status" value="1"/>
</dbReference>
<evidence type="ECO:0000256" key="3">
    <source>
        <dbReference type="ARBA" id="ARBA00022840"/>
    </source>
</evidence>
<dbReference type="InterPro" id="IPR000120">
    <property type="entry name" value="Amidase"/>
</dbReference>
<sequence>MTIDLKNLTIKKARMALDEKEFSAVDLAQAYLGKIKEKNKELNAYLEVYDDVLEQAKLADEKIGRGESSPLLGIPLAIKDVILVKNKKVSSASKILENYVASYDATVIAKLKEQGAVFLGRTNMDEFALGSSTENSAFGVTRNPYDLSRVAGGTSGGSTVAVASDMALGALGSDTGGSVRLPAAFCGVVGLKPTYGRVSRYGLIAAASSFDCVGQIAKNIEDAEIIFNAISGHDILDSTSVNYEADSKLSSKKELVIGVPWNLINQEGIEPNVKENFQKIVKSFESSGYKIKDISLPNCIALYYIINFAEVSSNLSRFDGVRYGLHKDGKNLLEDYLLTKGQGFGKEARRRILLGTFVLSAGYYDAYYGKAQRTRDALRKEFKKLFSEIDLILTPTSPIPAWKIGEKSDPLSMYLADIFTVTANIVGIPAISLPSGFMEVAGKKVPLGIQFMAPHGREEFLFEVGKKLEMIEGSN</sequence>
<dbReference type="Proteomes" id="UP000177370">
    <property type="component" value="Unassembled WGS sequence"/>
</dbReference>
<evidence type="ECO:0000256" key="4">
    <source>
        <dbReference type="ARBA" id="ARBA00022917"/>
    </source>
</evidence>
<dbReference type="InterPro" id="IPR023631">
    <property type="entry name" value="Amidase_dom"/>
</dbReference>
<dbReference type="Gene3D" id="3.90.1300.10">
    <property type="entry name" value="Amidase signature (AS) domain"/>
    <property type="match status" value="1"/>
</dbReference>
<evidence type="ECO:0000256" key="2">
    <source>
        <dbReference type="ARBA" id="ARBA00022741"/>
    </source>
</evidence>
<evidence type="ECO:0000256" key="1">
    <source>
        <dbReference type="ARBA" id="ARBA00022598"/>
    </source>
</evidence>
<name>A0A1F6V7J8_9BACT</name>
<comment type="caution">
    <text evidence="7">The sequence shown here is derived from an EMBL/GenBank/DDBJ whole genome shotgun (WGS) entry which is preliminary data.</text>
</comment>